<protein>
    <submittedName>
        <fullName evidence="2">Uncharacterized protein</fullName>
    </submittedName>
</protein>
<keyword evidence="3" id="KW-1185">Reference proteome</keyword>
<name>A0AAD1SI97_PELCU</name>
<reference evidence="2" key="1">
    <citation type="submission" date="2022-03" db="EMBL/GenBank/DDBJ databases">
        <authorList>
            <person name="Alioto T."/>
            <person name="Alioto T."/>
            <person name="Gomez Garrido J."/>
        </authorList>
    </citation>
    <scope>NUCLEOTIDE SEQUENCE</scope>
</reference>
<organism evidence="2 3">
    <name type="scientific">Pelobates cultripes</name>
    <name type="common">Western spadefoot toad</name>
    <dbReference type="NCBI Taxonomy" id="61616"/>
    <lineage>
        <taxon>Eukaryota</taxon>
        <taxon>Metazoa</taxon>
        <taxon>Chordata</taxon>
        <taxon>Craniata</taxon>
        <taxon>Vertebrata</taxon>
        <taxon>Euteleostomi</taxon>
        <taxon>Amphibia</taxon>
        <taxon>Batrachia</taxon>
        <taxon>Anura</taxon>
        <taxon>Pelobatoidea</taxon>
        <taxon>Pelobatidae</taxon>
        <taxon>Pelobates</taxon>
    </lineage>
</organism>
<evidence type="ECO:0000256" key="1">
    <source>
        <dbReference type="SAM" id="MobiDB-lite"/>
    </source>
</evidence>
<proteinExistence type="predicted"/>
<gene>
    <name evidence="2" type="ORF">PECUL_23A039007</name>
</gene>
<dbReference type="Proteomes" id="UP001295444">
    <property type="component" value="Chromosome 06"/>
</dbReference>
<dbReference type="EMBL" id="OW240917">
    <property type="protein sequence ID" value="CAH2302029.1"/>
    <property type="molecule type" value="Genomic_DNA"/>
</dbReference>
<accession>A0AAD1SI97</accession>
<evidence type="ECO:0000313" key="2">
    <source>
        <dbReference type="EMBL" id="CAH2302029.1"/>
    </source>
</evidence>
<sequence length="249" mass="28348">MYVPNRAGGLGVPHLIHYYQAAQLTQAQNLHAPYGIKRWVDLEHDIFGRDHPSLYIWLPKQARPPMPRTSPAVINTIRTWDRIVHKSGLTTPLSPLTPILRNTQFALGMTPKDFTRYEDNNLTRFHHFFQGQQLTPFPDLQQTTPFQTFDLFRHIQIKSFLSSPANTQAGTKPYQAHFDHPHTTRPNTLRRTPPPPKGRESERGKGNCALPNSSANPDVEIAPQPQSFFHFCTPSQDRGQKTNSAKTDV</sequence>
<feature type="region of interest" description="Disordered" evidence="1">
    <location>
        <begin position="164"/>
        <end position="249"/>
    </location>
</feature>
<dbReference type="AlphaFoldDB" id="A0AAD1SI97"/>
<evidence type="ECO:0000313" key="3">
    <source>
        <dbReference type="Proteomes" id="UP001295444"/>
    </source>
</evidence>
<feature type="compositionally biased region" description="Polar residues" evidence="1">
    <location>
        <begin position="233"/>
        <end position="249"/>
    </location>
</feature>